<protein>
    <submittedName>
        <fullName evidence="1">Uncharacterized protein</fullName>
    </submittedName>
</protein>
<accession>A0A0F9A744</accession>
<comment type="caution">
    <text evidence="1">The sequence shown here is derived from an EMBL/GenBank/DDBJ whole genome shotgun (WGS) entry which is preliminary data.</text>
</comment>
<gene>
    <name evidence="1" type="ORF">LCGC14_2606410</name>
</gene>
<name>A0A0F9A744_9ZZZZ</name>
<dbReference type="AlphaFoldDB" id="A0A0F9A744"/>
<reference evidence="1" key="1">
    <citation type="journal article" date="2015" name="Nature">
        <title>Complex archaea that bridge the gap between prokaryotes and eukaryotes.</title>
        <authorList>
            <person name="Spang A."/>
            <person name="Saw J.H."/>
            <person name="Jorgensen S.L."/>
            <person name="Zaremba-Niedzwiedzka K."/>
            <person name="Martijn J."/>
            <person name="Lind A.E."/>
            <person name="van Eijk R."/>
            <person name="Schleper C."/>
            <person name="Guy L."/>
            <person name="Ettema T.J."/>
        </authorList>
    </citation>
    <scope>NUCLEOTIDE SEQUENCE</scope>
</reference>
<organism evidence="1">
    <name type="scientific">marine sediment metagenome</name>
    <dbReference type="NCBI Taxonomy" id="412755"/>
    <lineage>
        <taxon>unclassified sequences</taxon>
        <taxon>metagenomes</taxon>
        <taxon>ecological metagenomes</taxon>
    </lineage>
</organism>
<sequence>MTDVICGNMTIASITPVLLGKIGQDDGESVPSKLAGKRGLSMDREIKFRAILKGESTFRDIAGINFNDLKSGIYIWFLRVASVESFSTVHGPRRQERQGDI</sequence>
<evidence type="ECO:0000313" key="1">
    <source>
        <dbReference type="EMBL" id="KKL05399.1"/>
    </source>
</evidence>
<proteinExistence type="predicted"/>
<dbReference type="EMBL" id="LAZR01044133">
    <property type="protein sequence ID" value="KKL05399.1"/>
    <property type="molecule type" value="Genomic_DNA"/>
</dbReference>